<evidence type="ECO:0000256" key="6">
    <source>
        <dbReference type="RuleBase" id="RU000477"/>
    </source>
</evidence>
<dbReference type="InterPro" id="IPR023271">
    <property type="entry name" value="Aquaporin-like"/>
</dbReference>
<proteinExistence type="inferred from homology"/>
<reference evidence="8 9" key="1">
    <citation type="submission" date="2011-10" db="EMBL/GenBank/DDBJ databases">
        <title>The Improved High-Quality Draft genome of Leptonema illini DSM 21528.</title>
        <authorList>
            <consortium name="US DOE Joint Genome Institute (JGI-PGF)"/>
            <person name="Lucas S."/>
            <person name="Copeland A."/>
            <person name="Lapidus A."/>
            <person name="Glavina del Rio T."/>
            <person name="Dalin E."/>
            <person name="Tice H."/>
            <person name="Bruce D."/>
            <person name="Goodwin L."/>
            <person name="Pitluck S."/>
            <person name="Peters L."/>
            <person name="Mikhailova N."/>
            <person name="Held B."/>
            <person name="Kyrpides N."/>
            <person name="Mavromatis K."/>
            <person name="Ivanova N."/>
            <person name="Markowitz V."/>
            <person name="Cheng J.-F."/>
            <person name="Hugenholtz P."/>
            <person name="Woyke T."/>
            <person name="Wu D."/>
            <person name="Gronow S."/>
            <person name="Wellnitz S."/>
            <person name="Brambilla E.-M."/>
            <person name="Klenk H.-P."/>
            <person name="Eisen J.A."/>
        </authorList>
    </citation>
    <scope>NUCLEOTIDE SEQUENCE [LARGE SCALE GENOMIC DNA]</scope>
    <source>
        <strain evidence="8 9">DSM 21528</strain>
    </source>
</reference>
<dbReference type="Proteomes" id="UP000005737">
    <property type="component" value="Unassembled WGS sequence"/>
</dbReference>
<dbReference type="PRINTS" id="PR00783">
    <property type="entry name" value="MINTRINSICP"/>
</dbReference>
<organism evidence="8 9">
    <name type="scientific">Leptonema illini DSM 21528</name>
    <dbReference type="NCBI Taxonomy" id="929563"/>
    <lineage>
        <taxon>Bacteria</taxon>
        <taxon>Pseudomonadati</taxon>
        <taxon>Spirochaetota</taxon>
        <taxon>Spirochaetia</taxon>
        <taxon>Leptospirales</taxon>
        <taxon>Leptospiraceae</taxon>
        <taxon>Leptonema</taxon>
    </lineage>
</organism>
<keyword evidence="4 7" id="KW-1133">Transmembrane helix</keyword>
<dbReference type="Gene3D" id="1.20.1080.10">
    <property type="entry name" value="Glycerol uptake facilitator protein"/>
    <property type="match status" value="1"/>
</dbReference>
<dbReference type="PANTHER" id="PTHR45724:SF13">
    <property type="entry name" value="AQUAPORIN NIP1-1-RELATED"/>
    <property type="match status" value="1"/>
</dbReference>
<dbReference type="InterPro" id="IPR022357">
    <property type="entry name" value="MIP_CS"/>
</dbReference>
<keyword evidence="2 6" id="KW-0813">Transport</keyword>
<sequence>MNECSSRSEGVCLFLAEAVATFALVFAGTGAIIFNDAFGGPGHTGIAIVFGAVVAAMILVFGPVSGAHMNPAVSIAMTLARELSLKRLPLYLTAQAVGGFAASGFLFYVMPEHATLGATTPRVAPHAAFLLELLLTFLLMEAIVQSALLRRSGTAYVAATVGLIVGLQAMFARPAMSARAVKTLSFLSGAQKM</sequence>
<protein>
    <submittedName>
        <fullName evidence="8">Major intrinsic protein</fullName>
    </submittedName>
</protein>
<comment type="subcellular location">
    <subcellularLocation>
        <location evidence="1">Membrane</location>
        <topology evidence="1">Multi-pass membrane protein</topology>
    </subcellularLocation>
</comment>
<evidence type="ECO:0000313" key="9">
    <source>
        <dbReference type="Proteomes" id="UP000005737"/>
    </source>
</evidence>
<dbReference type="EMBL" id="JH597773">
    <property type="protein sequence ID" value="EHQ06671.1"/>
    <property type="molecule type" value="Genomic_DNA"/>
</dbReference>
<feature type="transmembrane region" description="Helical" evidence="7">
    <location>
        <begin position="156"/>
        <end position="176"/>
    </location>
</feature>
<evidence type="ECO:0000256" key="5">
    <source>
        <dbReference type="ARBA" id="ARBA00023136"/>
    </source>
</evidence>
<accession>H2CEQ9</accession>
<dbReference type="GO" id="GO:0015267">
    <property type="term" value="F:channel activity"/>
    <property type="evidence" value="ECO:0007669"/>
    <property type="project" value="InterPro"/>
</dbReference>
<comment type="similarity">
    <text evidence="6">Belongs to the MIP/aquaporin (TC 1.A.8) family.</text>
</comment>
<evidence type="ECO:0000313" key="8">
    <source>
        <dbReference type="EMBL" id="EHQ06671.1"/>
    </source>
</evidence>
<dbReference type="RefSeq" id="WP_002772340.1">
    <property type="nucleotide sequence ID" value="NZ_JH597773.1"/>
</dbReference>
<evidence type="ECO:0000256" key="7">
    <source>
        <dbReference type="SAM" id="Phobius"/>
    </source>
</evidence>
<dbReference type="Pfam" id="PF00230">
    <property type="entry name" value="MIP"/>
    <property type="match status" value="1"/>
</dbReference>
<keyword evidence="9" id="KW-1185">Reference proteome</keyword>
<dbReference type="SUPFAM" id="SSF81338">
    <property type="entry name" value="Aquaporin-like"/>
    <property type="match status" value="1"/>
</dbReference>
<keyword evidence="3 6" id="KW-0812">Transmembrane</keyword>
<evidence type="ECO:0000256" key="4">
    <source>
        <dbReference type="ARBA" id="ARBA00022989"/>
    </source>
</evidence>
<gene>
    <name evidence="8" type="ORF">Lepil_1990</name>
</gene>
<dbReference type="PROSITE" id="PS00221">
    <property type="entry name" value="MIP"/>
    <property type="match status" value="1"/>
</dbReference>
<keyword evidence="5 7" id="KW-0472">Membrane</keyword>
<feature type="transmembrane region" description="Helical" evidence="7">
    <location>
        <begin position="46"/>
        <end position="67"/>
    </location>
</feature>
<dbReference type="STRING" id="183.GCA_002009735_03174"/>
<dbReference type="HOGENOM" id="CLU_020019_3_1_12"/>
<dbReference type="PANTHER" id="PTHR45724">
    <property type="entry name" value="AQUAPORIN NIP2-1"/>
    <property type="match status" value="1"/>
</dbReference>
<evidence type="ECO:0000256" key="3">
    <source>
        <dbReference type="ARBA" id="ARBA00022692"/>
    </source>
</evidence>
<dbReference type="GO" id="GO:0016020">
    <property type="term" value="C:membrane"/>
    <property type="evidence" value="ECO:0007669"/>
    <property type="project" value="UniProtKB-SubCell"/>
</dbReference>
<evidence type="ECO:0000256" key="2">
    <source>
        <dbReference type="ARBA" id="ARBA00022448"/>
    </source>
</evidence>
<feature type="transmembrane region" description="Helical" evidence="7">
    <location>
        <begin position="88"/>
        <end position="111"/>
    </location>
</feature>
<evidence type="ECO:0000256" key="1">
    <source>
        <dbReference type="ARBA" id="ARBA00004141"/>
    </source>
</evidence>
<dbReference type="AlphaFoldDB" id="H2CEQ9"/>
<feature type="transmembrane region" description="Helical" evidence="7">
    <location>
        <begin position="12"/>
        <end position="34"/>
    </location>
</feature>
<dbReference type="InterPro" id="IPR034294">
    <property type="entry name" value="Aquaporin_transptr"/>
</dbReference>
<dbReference type="InterPro" id="IPR000425">
    <property type="entry name" value="MIP"/>
</dbReference>
<feature type="transmembrane region" description="Helical" evidence="7">
    <location>
        <begin position="123"/>
        <end position="144"/>
    </location>
</feature>
<name>H2CEQ9_9LEPT</name>